<keyword evidence="4" id="KW-1185">Reference proteome</keyword>
<feature type="region of interest" description="Disordered" evidence="1">
    <location>
        <begin position="601"/>
        <end position="623"/>
    </location>
</feature>
<feature type="region of interest" description="Disordered" evidence="1">
    <location>
        <begin position="411"/>
        <end position="455"/>
    </location>
</feature>
<dbReference type="PANTHER" id="PTHR31398:SF0">
    <property type="entry name" value="MEIOTIC NUCLEAR DIVISION PROTEIN 1 HOMOLOG"/>
    <property type="match status" value="1"/>
</dbReference>
<comment type="caution">
    <text evidence="3">The sequence shown here is derived from an EMBL/GenBank/DDBJ whole genome shotgun (WGS) entry which is preliminary data.</text>
</comment>
<dbReference type="GO" id="GO:0007131">
    <property type="term" value="P:reciprocal meiotic recombination"/>
    <property type="evidence" value="ECO:0007669"/>
    <property type="project" value="TreeGrafter"/>
</dbReference>
<gene>
    <name evidence="3" type="ORF">ECRASSUSDP1_LOCUS2432</name>
</gene>
<evidence type="ECO:0000256" key="1">
    <source>
        <dbReference type="SAM" id="MobiDB-lite"/>
    </source>
</evidence>
<feature type="transmembrane region" description="Helical" evidence="2">
    <location>
        <begin position="59"/>
        <end position="83"/>
    </location>
</feature>
<feature type="region of interest" description="Disordered" evidence="1">
    <location>
        <begin position="470"/>
        <end position="493"/>
    </location>
</feature>
<dbReference type="GO" id="GO:0005634">
    <property type="term" value="C:nucleus"/>
    <property type="evidence" value="ECO:0007669"/>
    <property type="project" value="TreeGrafter"/>
</dbReference>
<keyword evidence="2" id="KW-0472">Membrane</keyword>
<evidence type="ECO:0000313" key="3">
    <source>
        <dbReference type="EMBL" id="CAI2361122.1"/>
    </source>
</evidence>
<feature type="transmembrane region" description="Helical" evidence="2">
    <location>
        <begin position="358"/>
        <end position="380"/>
    </location>
</feature>
<evidence type="ECO:0000256" key="2">
    <source>
        <dbReference type="SAM" id="Phobius"/>
    </source>
</evidence>
<name>A0AAD1U2P4_EUPCR</name>
<dbReference type="PANTHER" id="PTHR31398">
    <property type="entry name" value="MEIOTIC NUCLEAR DIVISION PROTEIN 1 HOMOLOG"/>
    <property type="match status" value="1"/>
</dbReference>
<keyword evidence="2" id="KW-1133">Transmembrane helix</keyword>
<dbReference type="EMBL" id="CAMPGE010002323">
    <property type="protein sequence ID" value="CAI2361122.1"/>
    <property type="molecule type" value="Genomic_DNA"/>
</dbReference>
<accession>A0AAD1U2P4</accession>
<feature type="compositionally biased region" description="Basic and acidic residues" evidence="1">
    <location>
        <begin position="470"/>
        <end position="489"/>
    </location>
</feature>
<proteinExistence type="predicted"/>
<evidence type="ECO:0000313" key="4">
    <source>
        <dbReference type="Proteomes" id="UP001295684"/>
    </source>
</evidence>
<dbReference type="AlphaFoldDB" id="A0AAD1U2P4"/>
<reference evidence="3" key="1">
    <citation type="submission" date="2023-07" db="EMBL/GenBank/DDBJ databases">
        <authorList>
            <consortium name="AG Swart"/>
            <person name="Singh M."/>
            <person name="Singh A."/>
            <person name="Seah K."/>
            <person name="Emmerich C."/>
        </authorList>
    </citation>
    <scope>NUCLEOTIDE SEQUENCE</scope>
    <source>
        <strain evidence="3">DP1</strain>
    </source>
</reference>
<keyword evidence="2" id="KW-0812">Transmembrane</keyword>
<organism evidence="3 4">
    <name type="scientific">Euplotes crassus</name>
    <dbReference type="NCBI Taxonomy" id="5936"/>
    <lineage>
        <taxon>Eukaryota</taxon>
        <taxon>Sar</taxon>
        <taxon>Alveolata</taxon>
        <taxon>Ciliophora</taxon>
        <taxon>Intramacronucleata</taxon>
        <taxon>Spirotrichea</taxon>
        <taxon>Hypotrichia</taxon>
        <taxon>Euplotida</taxon>
        <taxon>Euplotidae</taxon>
        <taxon>Moneuplotes</taxon>
    </lineage>
</organism>
<dbReference type="Proteomes" id="UP001295684">
    <property type="component" value="Unassembled WGS sequence"/>
</dbReference>
<protein>
    <submittedName>
        <fullName evidence="3">Uncharacterized protein</fullName>
    </submittedName>
</protein>
<sequence>MASLYKDSSAEEGTNIRGQGFCYLQALHCKTLKYTYSRLRNRDIFRQSISMTYRGKDTFSNIVGCASTFLIVTVLLGYSIILFRTMLMRTDVSWNLNSIQVDVTKESSPLIWTEEDPQFKFLWEVFQIPPNLDPNTDPFHYISTKYEHERVKHVNYTPTNLLAPDLDIRRVTNIPINDCSTTFPTTDDYKMNQTMSVRQCPVLTGFGLHGRWGVGEDHSGIVFDFSTCPFGNNYTNCADQAEIDQYIDKIPITMHLNNRYVDLNDIENPIKRYYDKEYRFQFRKDKIQRVHMKLRKHEVILEDSFFPFPWNSEPIYFNSIEDFEIFEEDSFSGLIRIEIVRDSQVDQHRRRVLNFLEVTGILGGIFELFEVCFGVLIGFYSSFMFRRKIYKDILKCERKFQAMQKSISELEKKVSSSHNSRGDSRQQQSKDLQEGQMKATLKAADMPPAAEPNSEVFKRGAAVIKDHEEAKARQLGHEDEKQHQDEHERMQRHRLRSELDDHPFRMFELVGNHRKSQIINDEEEDSSSDAFAASAKELGNEMAKFSNSLDCLNIVYSIKTLRAQTAYLLSKDPDYSEALKANPSLEVDFENIYASNQRHKVSPAYENPDQIRNPKNDQPNSMIQLGKSLPERAHPYMALCSQKP</sequence>
<feature type="compositionally biased region" description="Basic and acidic residues" evidence="1">
    <location>
        <begin position="411"/>
        <end position="424"/>
    </location>
</feature>